<proteinExistence type="predicted"/>
<dbReference type="OrthoDB" id="9806494at2"/>
<dbReference type="PIRSF" id="PIRSF008502">
    <property type="entry name" value="UCP008502"/>
    <property type="match status" value="1"/>
</dbReference>
<evidence type="ECO:0000313" key="1">
    <source>
        <dbReference type="EMBL" id="KAB0264841.1"/>
    </source>
</evidence>
<keyword evidence="2" id="KW-1185">Reference proteome</keyword>
<sequence length="197" mass="21225">MSAGEGTATGEAMSLKIALMRSIVINGQRVKMADARALAEQVGGTDVQSIIATGNLVFRSSKAPRTLERELEAACEAFYGRATEIVVKTDAQWRSLLAANPFGTEAVQAPARLLVWAMRTPLPDAGLEQLKRRSIGEELIERTVDGDFYIWFGRGNISASKIPAGFGLKALGAVGTNRNWNTALKIARALDEMAGWC</sequence>
<dbReference type="EMBL" id="VCMV01000055">
    <property type="protein sequence ID" value="KAB0264841.1"/>
    <property type="molecule type" value="Genomic_DNA"/>
</dbReference>
<dbReference type="InterPro" id="IPR012545">
    <property type="entry name" value="DUF1697"/>
</dbReference>
<dbReference type="Proteomes" id="UP000325684">
    <property type="component" value="Unassembled WGS sequence"/>
</dbReference>
<name>A0A5N3P5B2_9HYPH</name>
<dbReference type="SUPFAM" id="SSF160379">
    <property type="entry name" value="SP0830-like"/>
    <property type="match status" value="1"/>
</dbReference>
<protein>
    <submittedName>
        <fullName evidence="1">DUF1697 domain-containing protein</fullName>
    </submittedName>
</protein>
<comment type="caution">
    <text evidence="1">The sequence shown here is derived from an EMBL/GenBank/DDBJ whole genome shotgun (WGS) entry which is preliminary data.</text>
</comment>
<organism evidence="1 2">
    <name type="scientific">Microvirga brassicacearum</name>
    <dbReference type="NCBI Taxonomy" id="2580413"/>
    <lineage>
        <taxon>Bacteria</taxon>
        <taxon>Pseudomonadati</taxon>
        <taxon>Pseudomonadota</taxon>
        <taxon>Alphaproteobacteria</taxon>
        <taxon>Hyphomicrobiales</taxon>
        <taxon>Methylobacteriaceae</taxon>
        <taxon>Microvirga</taxon>
    </lineage>
</organism>
<evidence type="ECO:0000313" key="2">
    <source>
        <dbReference type="Proteomes" id="UP000325684"/>
    </source>
</evidence>
<dbReference type="AlphaFoldDB" id="A0A5N3P5B2"/>
<dbReference type="Pfam" id="PF08002">
    <property type="entry name" value="DUF1697"/>
    <property type="match status" value="1"/>
</dbReference>
<accession>A0A5N3P5B2</accession>
<dbReference type="Gene3D" id="3.30.70.1280">
    <property type="entry name" value="SP0830-like domains"/>
    <property type="match status" value="1"/>
</dbReference>
<reference evidence="1 2" key="1">
    <citation type="journal article" date="2019" name="Microorganisms">
        <title>Genome Insights into the Novel Species Microvirga brassicacearum, a Rapeseed Endophyte with Biotechnological Potential.</title>
        <authorList>
            <person name="Jimenez-Gomez A."/>
            <person name="Saati-Santamaria Z."/>
            <person name="Igual J.M."/>
            <person name="Rivas R."/>
            <person name="Mateos P.F."/>
            <person name="Garcia-Fraile P."/>
        </authorList>
    </citation>
    <scope>NUCLEOTIDE SEQUENCE [LARGE SCALE GENOMIC DNA]</scope>
    <source>
        <strain evidence="1 2">CDVBN77</strain>
    </source>
</reference>
<gene>
    <name evidence="1" type="ORF">FEZ63_21130</name>
</gene>
<dbReference type="PANTHER" id="PTHR36439:SF1">
    <property type="entry name" value="DUF1697 DOMAIN-CONTAINING PROTEIN"/>
    <property type="match status" value="1"/>
</dbReference>
<dbReference type="PANTHER" id="PTHR36439">
    <property type="entry name" value="BLL4334 PROTEIN"/>
    <property type="match status" value="1"/>
</dbReference>